<evidence type="ECO:0000259" key="5">
    <source>
        <dbReference type="PROSITE" id="PS50089"/>
    </source>
</evidence>
<dbReference type="AlphaFoldDB" id="A0AAP0JQ65"/>
<dbReference type="InterPro" id="IPR051834">
    <property type="entry name" value="RING_finger_E3_ligase"/>
</dbReference>
<dbReference type="PROSITE" id="PS50089">
    <property type="entry name" value="ZF_RING_2"/>
    <property type="match status" value="1"/>
</dbReference>
<accession>A0AAP0JQ65</accession>
<comment type="caution">
    <text evidence="6">The sequence shown here is derived from an EMBL/GenBank/DDBJ whole genome shotgun (WGS) entry which is preliminary data.</text>
</comment>
<evidence type="ECO:0000256" key="2">
    <source>
        <dbReference type="ARBA" id="ARBA00022771"/>
    </source>
</evidence>
<dbReference type="GO" id="GO:0006511">
    <property type="term" value="P:ubiquitin-dependent protein catabolic process"/>
    <property type="evidence" value="ECO:0007669"/>
    <property type="project" value="TreeGrafter"/>
</dbReference>
<evidence type="ECO:0000256" key="1">
    <source>
        <dbReference type="ARBA" id="ARBA00022723"/>
    </source>
</evidence>
<reference evidence="6 7" key="1">
    <citation type="submission" date="2024-01" db="EMBL/GenBank/DDBJ databases">
        <title>Genome assemblies of Stephania.</title>
        <authorList>
            <person name="Yang L."/>
        </authorList>
    </citation>
    <scope>NUCLEOTIDE SEQUENCE [LARGE SCALE GENOMIC DNA]</scope>
    <source>
        <strain evidence="6">QJT</strain>
        <tissue evidence="6">Leaf</tissue>
    </source>
</reference>
<dbReference type="GO" id="GO:0008270">
    <property type="term" value="F:zinc ion binding"/>
    <property type="evidence" value="ECO:0007669"/>
    <property type="project" value="UniProtKB-KW"/>
</dbReference>
<proteinExistence type="predicted"/>
<keyword evidence="3" id="KW-0862">Zinc</keyword>
<dbReference type="Proteomes" id="UP001417504">
    <property type="component" value="Unassembled WGS sequence"/>
</dbReference>
<name>A0AAP0JQ65_9MAGN</name>
<organism evidence="6 7">
    <name type="scientific">Stephania japonica</name>
    <dbReference type="NCBI Taxonomy" id="461633"/>
    <lineage>
        <taxon>Eukaryota</taxon>
        <taxon>Viridiplantae</taxon>
        <taxon>Streptophyta</taxon>
        <taxon>Embryophyta</taxon>
        <taxon>Tracheophyta</taxon>
        <taxon>Spermatophyta</taxon>
        <taxon>Magnoliopsida</taxon>
        <taxon>Ranunculales</taxon>
        <taxon>Menispermaceae</taxon>
        <taxon>Menispermoideae</taxon>
        <taxon>Cissampelideae</taxon>
        <taxon>Stephania</taxon>
    </lineage>
</organism>
<evidence type="ECO:0000256" key="3">
    <source>
        <dbReference type="ARBA" id="ARBA00022833"/>
    </source>
</evidence>
<dbReference type="PANTHER" id="PTHR45931">
    <property type="entry name" value="SI:CH211-59O9.10"/>
    <property type="match status" value="1"/>
</dbReference>
<keyword evidence="2 4" id="KW-0863">Zinc-finger</keyword>
<dbReference type="PANTHER" id="PTHR45931:SF25">
    <property type="entry name" value="E3 UBIQUITIN-PROTEIN LIGASE RLIM-LIKE ISOFORM X1"/>
    <property type="match status" value="1"/>
</dbReference>
<gene>
    <name evidence="6" type="ORF">Sjap_008359</name>
</gene>
<dbReference type="SUPFAM" id="SSF57850">
    <property type="entry name" value="RING/U-box"/>
    <property type="match status" value="1"/>
</dbReference>
<keyword evidence="1" id="KW-0479">Metal-binding</keyword>
<dbReference type="GO" id="GO:0061630">
    <property type="term" value="F:ubiquitin protein ligase activity"/>
    <property type="evidence" value="ECO:0007669"/>
    <property type="project" value="TreeGrafter"/>
</dbReference>
<evidence type="ECO:0000313" key="7">
    <source>
        <dbReference type="Proteomes" id="UP001417504"/>
    </source>
</evidence>
<dbReference type="GO" id="GO:0005634">
    <property type="term" value="C:nucleus"/>
    <property type="evidence" value="ECO:0007669"/>
    <property type="project" value="TreeGrafter"/>
</dbReference>
<dbReference type="InterPro" id="IPR001841">
    <property type="entry name" value="Znf_RING"/>
</dbReference>
<dbReference type="Pfam" id="PF13639">
    <property type="entry name" value="zf-RING_2"/>
    <property type="match status" value="1"/>
</dbReference>
<sequence>MSGDDWRRGDDAADVVERDWRIGEVVTCVRGALATRGEKKGAELEIVPCWTNRAATHGGWTREETDNFEEACAICLETPTVGDAILHLACLHKFHKDCIDPWLRRKTSCPVCKSSVN</sequence>
<dbReference type="Gene3D" id="3.30.40.10">
    <property type="entry name" value="Zinc/RING finger domain, C3HC4 (zinc finger)"/>
    <property type="match status" value="1"/>
</dbReference>
<dbReference type="CDD" id="cd16454">
    <property type="entry name" value="RING-H2_PA-TM-RING"/>
    <property type="match status" value="1"/>
</dbReference>
<keyword evidence="7" id="KW-1185">Reference proteome</keyword>
<dbReference type="InterPro" id="IPR013083">
    <property type="entry name" value="Znf_RING/FYVE/PHD"/>
</dbReference>
<dbReference type="SMART" id="SM00184">
    <property type="entry name" value="RING"/>
    <property type="match status" value="1"/>
</dbReference>
<protein>
    <recommendedName>
        <fullName evidence="5">RING-type domain-containing protein</fullName>
    </recommendedName>
</protein>
<evidence type="ECO:0000313" key="6">
    <source>
        <dbReference type="EMBL" id="KAK9137765.1"/>
    </source>
</evidence>
<evidence type="ECO:0000256" key="4">
    <source>
        <dbReference type="PROSITE-ProRule" id="PRU00175"/>
    </source>
</evidence>
<dbReference type="EMBL" id="JBBNAE010000003">
    <property type="protein sequence ID" value="KAK9137765.1"/>
    <property type="molecule type" value="Genomic_DNA"/>
</dbReference>
<feature type="domain" description="RING-type" evidence="5">
    <location>
        <begin position="72"/>
        <end position="113"/>
    </location>
</feature>